<protein>
    <submittedName>
        <fullName evidence="2">Uncharacterized protein</fullName>
    </submittedName>
</protein>
<feature type="transmembrane region" description="Helical" evidence="1">
    <location>
        <begin position="1402"/>
        <end position="1428"/>
    </location>
</feature>
<feature type="transmembrane region" description="Helical" evidence="1">
    <location>
        <begin position="29"/>
        <end position="52"/>
    </location>
</feature>
<feature type="transmembrane region" description="Helical" evidence="1">
    <location>
        <begin position="208"/>
        <end position="230"/>
    </location>
</feature>
<feature type="transmembrane region" description="Helical" evidence="1">
    <location>
        <begin position="1292"/>
        <end position="1311"/>
    </location>
</feature>
<comment type="caution">
    <text evidence="2">The sequence shown here is derived from an EMBL/GenBank/DDBJ whole genome shotgun (WGS) entry which is preliminary data.</text>
</comment>
<feature type="transmembrane region" description="Helical" evidence="1">
    <location>
        <begin position="678"/>
        <end position="700"/>
    </location>
</feature>
<evidence type="ECO:0000256" key="1">
    <source>
        <dbReference type="SAM" id="Phobius"/>
    </source>
</evidence>
<feature type="transmembrane region" description="Helical" evidence="1">
    <location>
        <begin position="470"/>
        <end position="491"/>
    </location>
</feature>
<feature type="transmembrane region" description="Helical" evidence="1">
    <location>
        <begin position="1195"/>
        <end position="1223"/>
    </location>
</feature>
<evidence type="ECO:0000313" key="2">
    <source>
        <dbReference type="EMBL" id="KAH9500996.1"/>
    </source>
</evidence>
<reference evidence="2" key="2">
    <citation type="journal article" date="2022" name="Res Sq">
        <title>Comparative Genomics Reveals Insights into the Divergent Evolution of Astigmatic Mites and Household Pest Adaptations.</title>
        <authorList>
            <person name="Xiong Q."/>
            <person name="Wan A.T.-Y."/>
            <person name="Liu X.-Y."/>
            <person name="Fung C.S.-H."/>
            <person name="Xiao X."/>
            <person name="Malainual N."/>
            <person name="Hou J."/>
            <person name="Wang L."/>
            <person name="Wang M."/>
            <person name="Yang K."/>
            <person name="Cui Y."/>
            <person name="Leung E."/>
            <person name="Nong W."/>
            <person name="Shin S.-K."/>
            <person name="Au S."/>
            <person name="Jeong K.Y."/>
            <person name="Chew F.T."/>
            <person name="Hui J."/>
            <person name="Leung T.F."/>
            <person name="Tungtrongchitr A."/>
            <person name="Zhong N."/>
            <person name="Liu Z."/>
            <person name="Tsui S."/>
        </authorList>
    </citation>
    <scope>NUCLEOTIDE SEQUENCE</scope>
    <source>
        <strain evidence="2">Derf</strain>
        <tissue evidence="2">Whole organism</tissue>
    </source>
</reference>
<feature type="transmembrane region" description="Helical" evidence="1">
    <location>
        <begin position="940"/>
        <end position="961"/>
    </location>
</feature>
<accession>A0A922HSY5</accession>
<keyword evidence="1" id="KW-0472">Membrane</keyword>
<feature type="transmembrane region" description="Helical" evidence="1">
    <location>
        <begin position="80"/>
        <end position="101"/>
    </location>
</feature>
<keyword evidence="1" id="KW-1133">Transmembrane helix</keyword>
<feature type="transmembrane region" description="Helical" evidence="1">
    <location>
        <begin position="973"/>
        <end position="992"/>
    </location>
</feature>
<feature type="transmembrane region" description="Helical" evidence="1">
    <location>
        <begin position="727"/>
        <end position="751"/>
    </location>
</feature>
<feature type="transmembrane region" description="Helical" evidence="1">
    <location>
        <begin position="852"/>
        <end position="871"/>
    </location>
</feature>
<feature type="transmembrane region" description="Helical" evidence="1">
    <location>
        <begin position="257"/>
        <end position="281"/>
    </location>
</feature>
<feature type="transmembrane region" description="Helical" evidence="1">
    <location>
        <begin position="883"/>
        <end position="900"/>
    </location>
</feature>
<feature type="transmembrane region" description="Helical" evidence="1">
    <location>
        <begin position="1317"/>
        <end position="1339"/>
    </location>
</feature>
<feature type="transmembrane region" description="Helical" evidence="1">
    <location>
        <begin position="503"/>
        <end position="522"/>
    </location>
</feature>
<organism evidence="2 3">
    <name type="scientific">Dermatophagoides farinae</name>
    <name type="common">American house dust mite</name>
    <dbReference type="NCBI Taxonomy" id="6954"/>
    <lineage>
        <taxon>Eukaryota</taxon>
        <taxon>Metazoa</taxon>
        <taxon>Ecdysozoa</taxon>
        <taxon>Arthropoda</taxon>
        <taxon>Chelicerata</taxon>
        <taxon>Arachnida</taxon>
        <taxon>Acari</taxon>
        <taxon>Acariformes</taxon>
        <taxon>Sarcoptiformes</taxon>
        <taxon>Astigmata</taxon>
        <taxon>Psoroptidia</taxon>
        <taxon>Analgoidea</taxon>
        <taxon>Pyroglyphidae</taxon>
        <taxon>Dermatophagoidinae</taxon>
        <taxon>Dermatophagoides</taxon>
    </lineage>
</organism>
<proteinExistence type="predicted"/>
<keyword evidence="1" id="KW-0812">Transmembrane</keyword>
<reference evidence="2" key="1">
    <citation type="submission" date="2013-05" db="EMBL/GenBank/DDBJ databases">
        <authorList>
            <person name="Yim A.K.Y."/>
            <person name="Chan T.F."/>
            <person name="Ji K.M."/>
            <person name="Liu X.Y."/>
            <person name="Zhou J.W."/>
            <person name="Li R.Q."/>
            <person name="Yang K.Y."/>
            <person name="Li J."/>
            <person name="Li M."/>
            <person name="Law P.T.W."/>
            <person name="Wu Y.L."/>
            <person name="Cai Z.L."/>
            <person name="Qin H."/>
            <person name="Bao Y."/>
            <person name="Leung R.K.K."/>
            <person name="Ng P.K.S."/>
            <person name="Zou J."/>
            <person name="Zhong X.J."/>
            <person name="Ran P.X."/>
            <person name="Zhong N.S."/>
            <person name="Liu Z.G."/>
            <person name="Tsui S.K.W."/>
        </authorList>
    </citation>
    <scope>NUCLEOTIDE SEQUENCE</scope>
    <source>
        <strain evidence="2">Derf</strain>
        <tissue evidence="2">Whole organism</tissue>
    </source>
</reference>
<feature type="transmembrane region" description="Helical" evidence="1">
    <location>
        <begin position="1020"/>
        <end position="1041"/>
    </location>
</feature>
<name>A0A922HSY5_DERFA</name>
<keyword evidence="3" id="KW-1185">Reference proteome</keyword>
<feature type="transmembrane region" description="Helical" evidence="1">
    <location>
        <begin position="1148"/>
        <end position="1175"/>
    </location>
</feature>
<gene>
    <name evidence="2" type="ORF">DERF_011869</name>
</gene>
<dbReference type="Proteomes" id="UP000790347">
    <property type="component" value="Unassembled WGS sequence"/>
</dbReference>
<sequence length="1441" mass="172844">MFWKIHQLFYHQLKEIVECRYNRWYRIKYTFEIVLLSIVSIRIMLTMISYMIDETFIQYWTIDPFCFYLIKAFRRLYRQYLMFAFILTLLGILGKFIFFFARVDTSTFRTPYELVVHNMEQYQHCKRRKSEINMIMEEYFRINYQNIFKSYRLVPNIFIRLFCRYQTLWQTYVDIYPIQVDTKKWIHMKPLRTPLHVLHDDRIKIIKFLTLIDPFIIILHIVVICLIVSYDYYNTIVDNDYDNVVCKIVKILDLILIIHNVFVIVQCGLIFVIMALCYGIFLKSHSNRLNYQLQHIASHCRKRNCQTISDEKYTLKPLLKQTIMFLEWIYHQHSYACYDLLYCYQEIWSNALFGYLLISIPFNVIAVITLSTEQLTLVEMIIQYMIIMIHALMTILSLFQFSNETKLINQPKFYLVPIIQSIVFIDRTTILLRSNYNHSITLRLKLKYDDLFNRLTNGRKYGPNVSTMGAITNMFIFNLAITYVEIVECRYNRWYQTKHTFEIVLLSIFSIRIVLAMISYMMDETFIQYWTFDPFCFYIITSFRQLYRQYLMFAFILTLLGILGKFTFFFARVDTDTFRIPYELVVHNMEQYQHCKRRKSEINMIMEEYFRINYQNIFKSYRLVPNIFIRLFCRYQTLWQTYVDIYPIQIDTKKWIHMKPLRTPLHVLHDDRIKIIKFLTLIDPFIIILHIVVICLIVSYDYYNTIVDNDYDNVVCKIVKILDLILIIHNVFVIVQCGLIFVIFALCYGILLKSHLNRLNYQLQHLASHCRKRNCQTILDEKYTLKPLLKQTIMFLEWIYHQHSYACYDLLYCYQEIWSNALFGYLLISIPFNVIAVITLSTEQLTLVEMIIQYMIIMIHALMTILSLFQFSNETKLINQPKFYLVPIIQSIVFIDRTTILSRSNYNHSITLRLKLKYDDLFNRLTSGRKYGPNVSTMGAITNMFIFNLAITYVEIVECRYNRWYQTKHTFEIVLLSIVSIRIIFGMISYMMDETFIQYWTFDPFCFYIITSCRQLYRQYLMFAFILTLLGILGKITFFFARVDTDTFRTPYELVVHNMEQYQHCKRRKSEVAQMMEENFNENLKNMNKASRFIPNIITRLFCQCQTLWQTYIIIYPIQIDPVELMRMKPLKLKQSVMFNDRIKIIRLLTIIDPIIITLHLGLLSIVLVVFYDFYLTVIAQNKKFIYKVFRTIDFFMITHGLFVIVQCGLFLLSSSLAIGIFIRSRLNRLNDQLHRMAFGCRIRNSQAISTKKPQKPLLNRTIHFLDWIYRQHVHTCVDRLYSYQELWSNALFTYLIMSIPFNVIAVSGLVVEQLTWFEMIVQYMIIVIHTAMTIVSLLQFSRQTRLLHEAKLYLVPIIQSIVIIHRPPIAIDCISTKTLRLKLKYEDLYNRLTHRRKYGPYVSTVGVVTNMFIFDLFTTYIGVFIFVSTHIQSLISIGKT</sequence>
<feature type="transmembrane region" description="Helical" evidence="1">
    <location>
        <begin position="352"/>
        <end position="370"/>
    </location>
</feature>
<feature type="transmembrane region" description="Helical" evidence="1">
    <location>
        <begin position="413"/>
        <end position="432"/>
    </location>
</feature>
<feature type="transmembrane region" description="Helical" evidence="1">
    <location>
        <begin position="822"/>
        <end position="840"/>
    </location>
</feature>
<evidence type="ECO:0000313" key="3">
    <source>
        <dbReference type="Proteomes" id="UP000790347"/>
    </source>
</evidence>
<dbReference type="EMBL" id="ASGP02000006">
    <property type="protein sequence ID" value="KAH9500996.1"/>
    <property type="molecule type" value="Genomic_DNA"/>
</dbReference>
<feature type="transmembrane region" description="Helical" evidence="1">
    <location>
        <begin position="382"/>
        <end position="401"/>
    </location>
</feature>
<feature type="transmembrane region" description="Helical" evidence="1">
    <location>
        <begin position="550"/>
        <end position="571"/>
    </location>
</feature>